<gene>
    <name evidence="1" type="ORF">BN1051_02140</name>
</gene>
<proteinExistence type="predicted"/>
<reference evidence="1" key="1">
    <citation type="submission" date="2014-07" db="EMBL/GenBank/DDBJ databases">
        <authorList>
            <person name="Urmite Genomes Urmite Genomes"/>
        </authorList>
    </citation>
    <scope>NUCLEOTIDE SEQUENCE</scope>
    <source>
        <strain evidence="1">11W110_air</strain>
    </source>
</reference>
<evidence type="ECO:0008006" key="2">
    <source>
        <dbReference type="Google" id="ProtNLM"/>
    </source>
</evidence>
<dbReference type="Pfam" id="PF13826">
    <property type="entry name" value="Monooxy_af470-like"/>
    <property type="match status" value="1"/>
</dbReference>
<dbReference type="PATRIC" id="fig|1461584.3.peg.2116"/>
<dbReference type="EMBL" id="LN483071">
    <property type="protein sequence ID" value="CEA08782.1"/>
    <property type="molecule type" value="Genomic_DNA"/>
</dbReference>
<name>A0A078MTM2_9MICC</name>
<protein>
    <recommendedName>
        <fullName evidence="2">DUF4188 domain-containing protein</fullName>
    </recommendedName>
</protein>
<dbReference type="AlphaFoldDB" id="A0A078MTM2"/>
<organism evidence="1">
    <name type="scientific">Arthrobacter saudimassiliensis</name>
    <dbReference type="NCBI Taxonomy" id="1461584"/>
    <lineage>
        <taxon>Bacteria</taxon>
        <taxon>Bacillati</taxon>
        <taxon>Actinomycetota</taxon>
        <taxon>Actinomycetes</taxon>
        <taxon>Micrococcales</taxon>
        <taxon>Micrococcaceae</taxon>
        <taxon>Arthrobacter</taxon>
    </lineage>
</organism>
<evidence type="ECO:0000313" key="1">
    <source>
        <dbReference type="EMBL" id="CEA08782.1"/>
    </source>
</evidence>
<dbReference type="InterPro" id="IPR025444">
    <property type="entry name" value="Monooxy_af470"/>
</dbReference>
<accession>A0A078MTM2</accession>
<sequence>MAIPVQPGRFTADPKAGPVTVFLIGMRANRWWKLGQVARVAAAMPKMLTHLAKTPDAGMLGYQQWLGRTTIIVSYWKSPEHLQRFAADGAAPHLEPWRRFMRTSAGTGDVGVWHETYETTPGGREAVYSDMPIFGLAAATGHVPVAAGLNTARQRMEAGEARTGA</sequence>